<dbReference type="InterPro" id="IPR023476">
    <property type="entry name" value="Pep_tRNA_hydro_II_dom_sf"/>
</dbReference>
<dbReference type="Gene3D" id="3.40.1490.10">
    <property type="entry name" value="Bit1"/>
    <property type="match status" value="1"/>
</dbReference>
<accession>A0AA88HWU4</accession>
<evidence type="ECO:0000256" key="3">
    <source>
        <dbReference type="ARBA" id="ARBA00038050"/>
    </source>
</evidence>
<dbReference type="SUPFAM" id="SSF102462">
    <property type="entry name" value="Peptidyl-tRNA hydrolase II"/>
    <property type="match status" value="1"/>
</dbReference>
<evidence type="ECO:0000256" key="1">
    <source>
        <dbReference type="ARBA" id="ARBA00013260"/>
    </source>
</evidence>
<reference evidence="5" key="1">
    <citation type="submission" date="2023-07" db="EMBL/GenBank/DDBJ databases">
        <title>Chromosome-level genome assembly of Artemia franciscana.</title>
        <authorList>
            <person name="Jo E."/>
        </authorList>
    </citation>
    <scope>NUCLEOTIDE SEQUENCE</scope>
    <source>
        <tissue evidence="5">Whole body</tissue>
    </source>
</reference>
<dbReference type="FunFam" id="3.40.1490.10:FF:000002">
    <property type="entry name" value="Peptidyl-tRNA hydrolase 2, mitochondrial"/>
    <property type="match status" value="1"/>
</dbReference>
<gene>
    <name evidence="5" type="ORF">QYM36_005170</name>
</gene>
<dbReference type="EMBL" id="JAVRJZ010000008">
    <property type="protein sequence ID" value="KAK2719605.1"/>
    <property type="molecule type" value="Genomic_DNA"/>
</dbReference>
<dbReference type="GO" id="GO:0004045">
    <property type="term" value="F:peptidyl-tRNA hydrolase activity"/>
    <property type="evidence" value="ECO:0007669"/>
    <property type="project" value="UniProtKB-EC"/>
</dbReference>
<dbReference type="GO" id="GO:0005829">
    <property type="term" value="C:cytosol"/>
    <property type="evidence" value="ECO:0007669"/>
    <property type="project" value="TreeGrafter"/>
</dbReference>
<name>A0AA88HWU4_ARTSF</name>
<dbReference type="AlphaFoldDB" id="A0AA88HWU4"/>
<dbReference type="Proteomes" id="UP001187531">
    <property type="component" value="Unassembled WGS sequence"/>
</dbReference>
<comment type="caution">
    <text evidence="5">The sequence shown here is derived from an EMBL/GenBank/DDBJ whole genome shotgun (WGS) entry which is preliminary data.</text>
</comment>
<evidence type="ECO:0000256" key="4">
    <source>
        <dbReference type="ARBA" id="ARBA00048707"/>
    </source>
</evidence>
<dbReference type="EC" id="3.1.1.29" evidence="1"/>
<proteinExistence type="inferred from homology"/>
<protein>
    <recommendedName>
        <fullName evidence="1">peptidyl-tRNA hydrolase</fullName>
        <ecNumber evidence="1">3.1.1.29</ecNumber>
    </recommendedName>
</protein>
<keyword evidence="6" id="KW-1185">Reference proteome</keyword>
<comment type="similarity">
    <text evidence="3">Belongs to the PTH2 family.</text>
</comment>
<dbReference type="PANTHER" id="PTHR12649:SF29">
    <property type="entry name" value="AMINOACYL-TRNA HYDROLASE"/>
    <property type="match status" value="1"/>
</dbReference>
<comment type="catalytic activity">
    <reaction evidence="4">
        <text>an N-acyl-L-alpha-aminoacyl-tRNA + H2O = an N-acyl-L-amino acid + a tRNA + H(+)</text>
        <dbReference type="Rhea" id="RHEA:54448"/>
        <dbReference type="Rhea" id="RHEA-COMP:10123"/>
        <dbReference type="Rhea" id="RHEA-COMP:13883"/>
        <dbReference type="ChEBI" id="CHEBI:15377"/>
        <dbReference type="ChEBI" id="CHEBI:15378"/>
        <dbReference type="ChEBI" id="CHEBI:59874"/>
        <dbReference type="ChEBI" id="CHEBI:78442"/>
        <dbReference type="ChEBI" id="CHEBI:138191"/>
        <dbReference type="EC" id="3.1.1.29"/>
    </reaction>
</comment>
<organism evidence="5 6">
    <name type="scientific">Artemia franciscana</name>
    <name type="common">Brine shrimp</name>
    <name type="synonym">Artemia sanfranciscana</name>
    <dbReference type="NCBI Taxonomy" id="6661"/>
    <lineage>
        <taxon>Eukaryota</taxon>
        <taxon>Metazoa</taxon>
        <taxon>Ecdysozoa</taxon>
        <taxon>Arthropoda</taxon>
        <taxon>Crustacea</taxon>
        <taxon>Branchiopoda</taxon>
        <taxon>Anostraca</taxon>
        <taxon>Artemiidae</taxon>
        <taxon>Artemia</taxon>
    </lineage>
</organism>
<dbReference type="Pfam" id="PF01981">
    <property type="entry name" value="PTH2"/>
    <property type="match status" value="1"/>
</dbReference>
<evidence type="ECO:0000313" key="5">
    <source>
        <dbReference type="EMBL" id="KAK2719605.1"/>
    </source>
</evidence>
<dbReference type="InterPro" id="IPR002833">
    <property type="entry name" value="PTH2"/>
</dbReference>
<dbReference type="PANTHER" id="PTHR12649">
    <property type="entry name" value="PEPTIDYL-TRNA HYDROLASE 2"/>
    <property type="match status" value="1"/>
</dbReference>
<sequence>AGHATLGIYRELISTAKHHESLALWEQYGEKKIALRAENEEKLISLQAAATELGLPSYLVEDAGFTQIPSGSKTVLSIFGSEESVNKVTGKLKLL</sequence>
<evidence type="ECO:0000256" key="2">
    <source>
        <dbReference type="ARBA" id="ARBA00022801"/>
    </source>
</evidence>
<keyword evidence="2" id="KW-0378">Hydrolase</keyword>
<feature type="non-terminal residue" evidence="5">
    <location>
        <position position="1"/>
    </location>
</feature>
<evidence type="ECO:0000313" key="6">
    <source>
        <dbReference type="Proteomes" id="UP001187531"/>
    </source>
</evidence>